<dbReference type="InterPro" id="IPR038763">
    <property type="entry name" value="DHH_sf"/>
</dbReference>
<reference evidence="4 5" key="1">
    <citation type="journal article" date="2018" name="Nat. Biotechnol.">
        <title>A standardized bacterial taxonomy based on genome phylogeny substantially revises the tree of life.</title>
        <authorList>
            <person name="Parks D.H."/>
            <person name="Chuvochina M."/>
            <person name="Waite D.W."/>
            <person name="Rinke C."/>
            <person name="Skarshewski A."/>
            <person name="Chaumeil P.A."/>
            <person name="Hugenholtz P."/>
        </authorList>
    </citation>
    <scope>NUCLEOTIDE SEQUENCE [LARGE SCALE GENOMIC DNA]</scope>
    <source>
        <strain evidence="4">UBA8781</strain>
    </source>
</reference>
<feature type="domain" description="DHHA1" evidence="3">
    <location>
        <begin position="262"/>
        <end position="335"/>
    </location>
</feature>
<feature type="region of interest" description="Disordered" evidence="1">
    <location>
        <begin position="1"/>
        <end position="20"/>
    </location>
</feature>
<feature type="domain" description="DDH" evidence="2">
    <location>
        <begin position="41"/>
        <end position="176"/>
    </location>
</feature>
<evidence type="ECO:0000259" key="2">
    <source>
        <dbReference type="Pfam" id="PF01368"/>
    </source>
</evidence>
<evidence type="ECO:0000259" key="3">
    <source>
        <dbReference type="Pfam" id="PF02272"/>
    </source>
</evidence>
<dbReference type="GO" id="GO:0003676">
    <property type="term" value="F:nucleic acid binding"/>
    <property type="evidence" value="ECO:0007669"/>
    <property type="project" value="InterPro"/>
</dbReference>
<proteinExistence type="predicted"/>
<dbReference type="Proteomes" id="UP000264141">
    <property type="component" value="Unassembled WGS sequence"/>
</dbReference>
<dbReference type="STRING" id="229919.GCA_001050195_02804"/>
<dbReference type="EMBL" id="DPBP01000011">
    <property type="protein sequence ID" value="HCE16770.1"/>
    <property type="molecule type" value="Genomic_DNA"/>
</dbReference>
<dbReference type="Pfam" id="PF02272">
    <property type="entry name" value="DHHA1"/>
    <property type="match status" value="1"/>
</dbReference>
<evidence type="ECO:0000313" key="4">
    <source>
        <dbReference type="EMBL" id="HCE16770.1"/>
    </source>
</evidence>
<dbReference type="AlphaFoldDB" id="A0A3D1JDV3"/>
<gene>
    <name evidence="4" type="ORF">DEQ80_02810</name>
</gene>
<dbReference type="PANTHER" id="PTHR47618:SF1">
    <property type="entry name" value="BIFUNCTIONAL OLIGORIBONUCLEASE AND PAP PHOSPHATASE NRNA"/>
    <property type="match status" value="1"/>
</dbReference>
<sequence>MKLPRLLRRRSRKTMRRRTAPEMSDLLHRQIAEMLHSAKHILAVAHIRPDGDAVGSLLGLGLSLRAAGQKVDMLLADGVPAPFRHLPGSEQVITRPCAEYDVVVVLDSSDLQRTGGVLGERQPDLNIDHHATNLRFARVNLVDPQAVATCAILAQNLPRWGFPVSGEVASALLTGILTDTIGFRTSNMSPEVLRLAADLMEAGANLPELYRAGLVQKSFEAARYWGFGLERLQREDGLIWTTLLLADRQAAAYNGNDDADLINFLSSTDGDVIVLFNEQRGGKVKVSWRARPGLDISTLALRFGGGGHPAAAGAEISGTIEEVRERVLSETRAFLAAHRL</sequence>
<evidence type="ECO:0000256" key="1">
    <source>
        <dbReference type="SAM" id="MobiDB-lite"/>
    </source>
</evidence>
<dbReference type="PANTHER" id="PTHR47618">
    <property type="entry name" value="BIFUNCTIONAL OLIGORIBONUCLEASE AND PAP PHOSPHATASE NRNA"/>
    <property type="match status" value="1"/>
</dbReference>
<dbReference type="Gene3D" id="3.10.310.30">
    <property type="match status" value="1"/>
</dbReference>
<organism evidence="4 5">
    <name type="scientific">Anaerolinea thermolimosa</name>
    <dbReference type="NCBI Taxonomy" id="229919"/>
    <lineage>
        <taxon>Bacteria</taxon>
        <taxon>Bacillati</taxon>
        <taxon>Chloroflexota</taxon>
        <taxon>Anaerolineae</taxon>
        <taxon>Anaerolineales</taxon>
        <taxon>Anaerolineaceae</taxon>
        <taxon>Anaerolinea</taxon>
    </lineage>
</organism>
<name>A0A3D1JDV3_9CHLR</name>
<dbReference type="InterPro" id="IPR001667">
    <property type="entry name" value="DDH_dom"/>
</dbReference>
<protein>
    <submittedName>
        <fullName evidence="4">Uncharacterized protein</fullName>
    </submittedName>
</protein>
<feature type="compositionally biased region" description="Basic residues" evidence="1">
    <location>
        <begin position="1"/>
        <end position="18"/>
    </location>
</feature>
<dbReference type="Gene3D" id="3.90.1640.10">
    <property type="entry name" value="inorganic pyrophosphatase (n-terminal core)"/>
    <property type="match status" value="1"/>
</dbReference>
<evidence type="ECO:0000313" key="5">
    <source>
        <dbReference type="Proteomes" id="UP000264141"/>
    </source>
</evidence>
<dbReference type="InterPro" id="IPR003156">
    <property type="entry name" value="DHHA1_dom"/>
</dbReference>
<dbReference type="SUPFAM" id="SSF64182">
    <property type="entry name" value="DHH phosphoesterases"/>
    <property type="match status" value="1"/>
</dbReference>
<dbReference type="Pfam" id="PF01368">
    <property type="entry name" value="DHH"/>
    <property type="match status" value="1"/>
</dbReference>
<accession>A0A3D1JDV3</accession>
<comment type="caution">
    <text evidence="4">The sequence shown here is derived from an EMBL/GenBank/DDBJ whole genome shotgun (WGS) entry which is preliminary data.</text>
</comment>
<dbReference type="InterPro" id="IPR051319">
    <property type="entry name" value="Oligoribo/pAp-PDE_c-di-AMP_PDE"/>
</dbReference>